<dbReference type="RefSeq" id="WP_212215932.1">
    <property type="nucleotide sequence ID" value="NZ_JAGUCO010000006.1"/>
</dbReference>
<sequence length="75" mass="8430">MSDVNNEKMVIAFSGNPMDAIQIKELLESHNIEASVLNGYTSTIAPHIVPEANVMIFQKDMEEAQELMKYMSLNN</sequence>
<proteinExistence type="predicted"/>
<evidence type="ECO:0000259" key="1">
    <source>
        <dbReference type="Pfam" id="PF09413"/>
    </source>
</evidence>
<feature type="domain" description="DUF2007" evidence="1">
    <location>
        <begin position="12"/>
        <end position="69"/>
    </location>
</feature>
<reference evidence="2 3" key="1">
    <citation type="journal article" date="2015" name="Int. J. Syst. Evol. Microbiol.">
        <title>Carboxylicivirga linearis sp. nov., isolated from a sea cucumber culture pond.</title>
        <authorList>
            <person name="Wang F.Q."/>
            <person name="Zhou Y.X."/>
            <person name="Lin X.Z."/>
            <person name="Chen G.J."/>
            <person name="Du Z.J."/>
        </authorList>
    </citation>
    <scope>NUCLEOTIDE SEQUENCE [LARGE SCALE GENOMIC DNA]</scope>
    <source>
        <strain evidence="2 3">FB218</strain>
    </source>
</reference>
<accession>A0ABS5JUU3</accession>
<organism evidence="2 3">
    <name type="scientific">Carboxylicivirga linearis</name>
    <dbReference type="NCBI Taxonomy" id="1628157"/>
    <lineage>
        <taxon>Bacteria</taxon>
        <taxon>Pseudomonadati</taxon>
        <taxon>Bacteroidota</taxon>
        <taxon>Bacteroidia</taxon>
        <taxon>Marinilabiliales</taxon>
        <taxon>Marinilabiliaceae</taxon>
        <taxon>Carboxylicivirga</taxon>
    </lineage>
</organism>
<name>A0ABS5JUU3_9BACT</name>
<protein>
    <submittedName>
        <fullName evidence="2">DUF2007 domain-containing protein</fullName>
    </submittedName>
</protein>
<dbReference type="InterPro" id="IPR018551">
    <property type="entry name" value="DUF2007"/>
</dbReference>
<dbReference type="Gene3D" id="3.30.70.790">
    <property type="entry name" value="UreE, C-terminal domain"/>
    <property type="match status" value="1"/>
</dbReference>
<keyword evidence="3" id="KW-1185">Reference proteome</keyword>
<dbReference type="Pfam" id="PF09413">
    <property type="entry name" value="DUF2007"/>
    <property type="match status" value="1"/>
</dbReference>
<evidence type="ECO:0000313" key="2">
    <source>
        <dbReference type="EMBL" id="MBS2098688.1"/>
    </source>
</evidence>
<comment type="caution">
    <text evidence="2">The sequence shown here is derived from an EMBL/GenBank/DDBJ whole genome shotgun (WGS) entry which is preliminary data.</text>
</comment>
<gene>
    <name evidence="2" type="ORF">KEM10_10395</name>
</gene>
<dbReference type="EMBL" id="JAGUCO010000006">
    <property type="protein sequence ID" value="MBS2098688.1"/>
    <property type="molecule type" value="Genomic_DNA"/>
</dbReference>
<evidence type="ECO:0000313" key="3">
    <source>
        <dbReference type="Proteomes" id="UP000708576"/>
    </source>
</evidence>
<dbReference type="Proteomes" id="UP000708576">
    <property type="component" value="Unassembled WGS sequence"/>
</dbReference>